<dbReference type="EMBL" id="JBHUHP010000011">
    <property type="protein sequence ID" value="MFD2092584.1"/>
    <property type="molecule type" value="Genomic_DNA"/>
</dbReference>
<sequence>MDRQPHCEALMPEPWSVITTVVGWLDSAVKSARTKDQQRFANIVGNPGVLVSGLRQIDREVHRLFLPLAYLNPGLWGADRRQQWAEEIVALAHEDVVLPRIRAAEGALSILETQEPDPQIRGLIHELRLTRSILGSRDYLPDYDPRTDGVDVLLEEELRGTDAAIGERLPLIARPLLSDEATDDEALRGIAEVFVHPEAPLRRIADAKERTFGELMGFQQQVFPALPPPTWVWDA</sequence>
<evidence type="ECO:0000313" key="2">
    <source>
        <dbReference type="Proteomes" id="UP001597402"/>
    </source>
</evidence>
<accession>A0ABW4XEG7</accession>
<comment type="caution">
    <text evidence="1">The sequence shown here is derived from an EMBL/GenBank/DDBJ whole genome shotgun (WGS) entry which is preliminary data.</text>
</comment>
<name>A0ABW4XEG7_9ACTN</name>
<gene>
    <name evidence="1" type="ORF">ACFSHS_13490</name>
</gene>
<reference evidence="2" key="1">
    <citation type="journal article" date="2019" name="Int. J. Syst. Evol. Microbiol.">
        <title>The Global Catalogue of Microorganisms (GCM) 10K type strain sequencing project: providing services to taxonomists for standard genome sequencing and annotation.</title>
        <authorList>
            <consortium name="The Broad Institute Genomics Platform"/>
            <consortium name="The Broad Institute Genome Sequencing Center for Infectious Disease"/>
            <person name="Wu L."/>
            <person name="Ma J."/>
        </authorList>
    </citation>
    <scope>NUCLEOTIDE SEQUENCE [LARGE SCALE GENOMIC DNA]</scope>
    <source>
        <strain evidence="2">JCM 3338</strain>
    </source>
</reference>
<keyword evidence="2" id="KW-1185">Reference proteome</keyword>
<proteinExistence type="predicted"/>
<evidence type="ECO:0000313" key="1">
    <source>
        <dbReference type="EMBL" id="MFD2092584.1"/>
    </source>
</evidence>
<dbReference type="Proteomes" id="UP001597402">
    <property type="component" value="Unassembled WGS sequence"/>
</dbReference>
<organism evidence="1 2">
    <name type="scientific">Blastococcus deserti</name>
    <dbReference type="NCBI Taxonomy" id="2259033"/>
    <lineage>
        <taxon>Bacteria</taxon>
        <taxon>Bacillati</taxon>
        <taxon>Actinomycetota</taxon>
        <taxon>Actinomycetes</taxon>
        <taxon>Geodermatophilales</taxon>
        <taxon>Geodermatophilaceae</taxon>
        <taxon>Blastococcus</taxon>
    </lineage>
</organism>
<protein>
    <submittedName>
        <fullName evidence="1">Uncharacterized protein</fullName>
    </submittedName>
</protein>
<dbReference type="RefSeq" id="WP_376876752.1">
    <property type="nucleotide sequence ID" value="NZ_JBHUHP010000011.1"/>
</dbReference>